<dbReference type="GO" id="GO:0004803">
    <property type="term" value="F:transposase activity"/>
    <property type="evidence" value="ECO:0007669"/>
    <property type="project" value="InterPro"/>
</dbReference>
<dbReference type="InterPro" id="IPR051698">
    <property type="entry name" value="Transposase_11-like"/>
</dbReference>
<dbReference type="AlphaFoldDB" id="A0AAP5IGI4"/>
<comment type="caution">
    <text evidence="2">The sequence shown here is derived from an EMBL/GenBank/DDBJ whole genome shotgun (WGS) entry which is preliminary data.</text>
</comment>
<dbReference type="PANTHER" id="PTHR30298:SF0">
    <property type="entry name" value="PROTEIN YBFL-RELATED"/>
    <property type="match status" value="1"/>
</dbReference>
<dbReference type="Proteomes" id="UP000667802">
    <property type="component" value="Unassembled WGS sequence"/>
</dbReference>
<reference evidence="3" key="1">
    <citation type="journal article" date="2021" name="Science">
        <title>Hunting the eagle killer: A cyanobacterial neurotoxin causes vacuolar myelinopathy.</title>
        <authorList>
            <person name="Breinlinger S."/>
            <person name="Phillips T.J."/>
            <person name="Haram B.N."/>
            <person name="Mares J."/>
            <person name="Martinez Yerena J.A."/>
            <person name="Hrouzek P."/>
            <person name="Sobotka R."/>
            <person name="Henderson W.M."/>
            <person name="Schmieder P."/>
            <person name="Williams S.M."/>
            <person name="Lauderdale J.D."/>
            <person name="Wilde H.D."/>
            <person name="Gerrin W."/>
            <person name="Kust A."/>
            <person name="Washington J.W."/>
            <person name="Wagner C."/>
            <person name="Geier B."/>
            <person name="Liebeke M."/>
            <person name="Enke H."/>
            <person name="Niedermeyer T.H.J."/>
            <person name="Wilde S.B."/>
        </authorList>
    </citation>
    <scope>NUCLEOTIDE SEQUENCE [LARGE SCALE GENOMIC DNA]</scope>
    <source>
        <strain evidence="3">Thurmond2011</strain>
    </source>
</reference>
<feature type="domain" description="Transposase IS4-like" evidence="1">
    <location>
        <begin position="1"/>
        <end position="150"/>
    </location>
</feature>
<dbReference type="GO" id="GO:0006313">
    <property type="term" value="P:DNA transposition"/>
    <property type="evidence" value="ECO:0007669"/>
    <property type="project" value="InterPro"/>
</dbReference>
<dbReference type="InterPro" id="IPR002559">
    <property type="entry name" value="Transposase_11"/>
</dbReference>
<sequence length="181" mass="20739">MRERGGNYVFTVKDNQRKLKRETDRCLDLLADTQRYQQHQTTDTGHGRVETRYIRMVPSPDKLKKAWPGLQAIGTVQRTRQNRKTGNTSVHTVHFITSLNHPAPDILALNRGHWGIENKLHRHKDTLLDEDRSTIRKQAAPHNMAVIRASSVAFLRSNNTPLTHASQNFARNPSALFSLIF</sequence>
<keyword evidence="3" id="KW-1185">Reference proteome</keyword>
<proteinExistence type="predicted"/>
<dbReference type="PANTHER" id="PTHR30298">
    <property type="entry name" value="H REPEAT-ASSOCIATED PREDICTED TRANSPOSASE"/>
    <property type="match status" value="1"/>
</dbReference>
<evidence type="ECO:0000313" key="3">
    <source>
        <dbReference type="Proteomes" id="UP000667802"/>
    </source>
</evidence>
<name>A0AAP5IGI4_9CYAN</name>
<accession>A0AAP5IGI4</accession>
<organism evidence="2 3">
    <name type="scientific">Aetokthonos hydrillicola Thurmond2011</name>
    <dbReference type="NCBI Taxonomy" id="2712845"/>
    <lineage>
        <taxon>Bacteria</taxon>
        <taxon>Bacillati</taxon>
        <taxon>Cyanobacteriota</taxon>
        <taxon>Cyanophyceae</taxon>
        <taxon>Nostocales</taxon>
        <taxon>Hapalosiphonaceae</taxon>
        <taxon>Aetokthonos</taxon>
    </lineage>
</organism>
<dbReference type="Pfam" id="PF01609">
    <property type="entry name" value="DDE_Tnp_1"/>
    <property type="match status" value="1"/>
</dbReference>
<dbReference type="GO" id="GO:0003677">
    <property type="term" value="F:DNA binding"/>
    <property type="evidence" value="ECO:0007669"/>
    <property type="project" value="InterPro"/>
</dbReference>
<gene>
    <name evidence="2" type="ORF">G7B40_039575</name>
</gene>
<dbReference type="InterPro" id="IPR047647">
    <property type="entry name" value="ISAs1_transpos"/>
</dbReference>
<evidence type="ECO:0000259" key="1">
    <source>
        <dbReference type="Pfam" id="PF01609"/>
    </source>
</evidence>
<evidence type="ECO:0000313" key="2">
    <source>
        <dbReference type="EMBL" id="MDR9900592.1"/>
    </source>
</evidence>
<dbReference type="EMBL" id="JAALHA020000036">
    <property type="protein sequence ID" value="MDR9900592.1"/>
    <property type="molecule type" value="Genomic_DNA"/>
</dbReference>
<dbReference type="NCBIfam" id="NF033564">
    <property type="entry name" value="transpos_ISAs1"/>
    <property type="match status" value="1"/>
</dbReference>
<protein>
    <submittedName>
        <fullName evidence="2">ISAs1 family transposase</fullName>
    </submittedName>
</protein>